<evidence type="ECO:0000313" key="1">
    <source>
        <dbReference type="EMBL" id="MBX26537.1"/>
    </source>
</evidence>
<proteinExistence type="predicted"/>
<reference evidence="1" key="1">
    <citation type="submission" date="2018-02" db="EMBL/GenBank/DDBJ databases">
        <title>Rhizophora mucronata_Transcriptome.</title>
        <authorList>
            <person name="Meera S.P."/>
            <person name="Sreeshan A."/>
            <person name="Augustine A."/>
        </authorList>
    </citation>
    <scope>NUCLEOTIDE SEQUENCE</scope>
    <source>
        <tissue evidence="1">Leaf</tissue>
    </source>
</reference>
<organism evidence="1">
    <name type="scientific">Rhizophora mucronata</name>
    <name type="common">Asiatic mangrove</name>
    <dbReference type="NCBI Taxonomy" id="61149"/>
    <lineage>
        <taxon>Eukaryota</taxon>
        <taxon>Viridiplantae</taxon>
        <taxon>Streptophyta</taxon>
        <taxon>Embryophyta</taxon>
        <taxon>Tracheophyta</taxon>
        <taxon>Spermatophyta</taxon>
        <taxon>Magnoliopsida</taxon>
        <taxon>eudicotyledons</taxon>
        <taxon>Gunneridae</taxon>
        <taxon>Pentapetalae</taxon>
        <taxon>rosids</taxon>
        <taxon>fabids</taxon>
        <taxon>Malpighiales</taxon>
        <taxon>Rhizophoraceae</taxon>
        <taxon>Rhizophora</taxon>
    </lineage>
</organism>
<name>A0A2P2M8I6_RHIMU</name>
<protein>
    <submittedName>
        <fullName evidence="1">Uncharacterized protein</fullName>
    </submittedName>
</protein>
<accession>A0A2P2M8I6</accession>
<dbReference type="EMBL" id="GGEC01046053">
    <property type="protein sequence ID" value="MBX26537.1"/>
    <property type="molecule type" value="Transcribed_RNA"/>
</dbReference>
<dbReference type="AlphaFoldDB" id="A0A2P2M8I6"/>
<sequence length="72" mass="8364">MCCDSLASVVAILRDRCLYHYMHGKARTRFLAAMLNMWPPCLTCLCPQMAIKRDRYADIVELNLYLYTNSKS</sequence>